<dbReference type="AlphaFoldDB" id="A0A977KV03"/>
<gene>
    <name evidence="1" type="ORF">KA717_33555</name>
</gene>
<evidence type="ECO:0000313" key="1">
    <source>
        <dbReference type="EMBL" id="UXE60424.1"/>
    </source>
</evidence>
<dbReference type="KEGG" id="wna:KA717_33555"/>
<protein>
    <submittedName>
        <fullName evidence="1">Uncharacterized protein</fullName>
    </submittedName>
</protein>
<accession>A0A977KV03</accession>
<proteinExistence type="predicted"/>
<reference evidence="1" key="1">
    <citation type="submission" date="2021-04" db="EMBL/GenBank/DDBJ databases">
        <title>Genome sequence of Woronichinia naegeliana from Washington state freshwater lake bloom.</title>
        <authorList>
            <person name="Dreher T.W."/>
        </authorList>
    </citation>
    <scope>NUCLEOTIDE SEQUENCE</scope>
    <source>
        <strain evidence="1">WA131</strain>
    </source>
</reference>
<sequence>MTLLPLKVQAANIAPVCDTSTTYGFMTVYQNSSNNICPPSPDWSKQMALEWRGGVVGQADYEFGYGENGANDPLAGSIYRDWTNNDKNQFYNWSVDYTKATKTFVLTLEYSPSEIYTRSYTSTLASDQVSALSMLAKVNDKAANYTSYISVDQVISLDGQVAQNGSSPLAIAQFTGNNSSSSDPTFTELALLGQSGTEIKRVQGKFMMNWLGSISPSDAALRSNITMDFKLFDGQKVPESNMAYALLALLGGVSLSKFLGRGQKR</sequence>
<organism evidence="1">
    <name type="scientific">Woronichinia naegeliana WA131</name>
    <dbReference type="NCBI Taxonomy" id="2824559"/>
    <lineage>
        <taxon>Bacteria</taxon>
        <taxon>Bacillati</taxon>
        <taxon>Cyanobacteriota</taxon>
        <taxon>Cyanophyceae</taxon>
        <taxon>Synechococcales</taxon>
        <taxon>Coelosphaeriaceae</taxon>
        <taxon>Woronichinia</taxon>
    </lineage>
</organism>
<dbReference type="Proteomes" id="UP001065613">
    <property type="component" value="Chromosome"/>
</dbReference>
<dbReference type="EMBL" id="CP073041">
    <property type="protein sequence ID" value="UXE60424.1"/>
    <property type="molecule type" value="Genomic_DNA"/>
</dbReference>
<name>A0A977KV03_9CYAN</name>